<dbReference type="EMBL" id="CABWMV010000025">
    <property type="protein sequence ID" value="VXD05829.1"/>
    <property type="molecule type" value="Genomic_DNA"/>
</dbReference>
<gene>
    <name evidence="1" type="ORF">SPHINGO8BC_60712</name>
</gene>
<evidence type="ECO:0000313" key="1">
    <source>
        <dbReference type="EMBL" id="VXD05829.1"/>
    </source>
</evidence>
<organism evidence="1 2">
    <name type="scientific">Sphingobacterium multivorum</name>
    <dbReference type="NCBI Taxonomy" id="28454"/>
    <lineage>
        <taxon>Bacteria</taxon>
        <taxon>Pseudomonadati</taxon>
        <taxon>Bacteroidota</taxon>
        <taxon>Sphingobacteriia</taxon>
        <taxon>Sphingobacteriales</taxon>
        <taxon>Sphingobacteriaceae</taxon>
        <taxon>Sphingobacterium</taxon>
    </lineage>
</organism>
<sequence length="41" mass="4557">MSTLRRIINTKIVHITAGILAFQSQNILTTPSTEHSIYISS</sequence>
<dbReference type="AlphaFoldDB" id="A0A654DIS9"/>
<name>A0A654DIS9_SPHMU</name>
<evidence type="ECO:0000313" key="2">
    <source>
        <dbReference type="Proteomes" id="UP000432350"/>
    </source>
</evidence>
<protein>
    <submittedName>
        <fullName evidence="1">Uncharacterized protein</fullName>
    </submittedName>
</protein>
<accession>A0A654DIS9</accession>
<reference evidence="1 2" key="1">
    <citation type="submission" date="2019-10" db="EMBL/GenBank/DDBJ databases">
        <authorList>
            <person name="Karimi E."/>
        </authorList>
    </citation>
    <scope>NUCLEOTIDE SEQUENCE [LARGE SCALE GENOMIC DNA]</scope>
    <source>
        <strain evidence="1">Sphingobacterium sp. 8BC</strain>
    </source>
</reference>
<proteinExistence type="predicted"/>
<dbReference type="Proteomes" id="UP000432350">
    <property type="component" value="Unassembled WGS sequence"/>
</dbReference>